<feature type="region of interest" description="Disordered" evidence="1">
    <location>
        <begin position="229"/>
        <end position="276"/>
    </location>
</feature>
<feature type="compositionally biased region" description="Basic and acidic residues" evidence="1">
    <location>
        <begin position="265"/>
        <end position="276"/>
    </location>
</feature>
<dbReference type="InterPro" id="IPR001849">
    <property type="entry name" value="PH_domain"/>
</dbReference>
<evidence type="ECO:0000259" key="2">
    <source>
        <dbReference type="PROSITE" id="PS50003"/>
    </source>
</evidence>
<reference evidence="3" key="1">
    <citation type="submission" date="2021-01" db="EMBL/GenBank/DDBJ databases">
        <authorList>
            <person name="Corre E."/>
            <person name="Pelletier E."/>
            <person name="Niang G."/>
            <person name="Scheremetjew M."/>
            <person name="Finn R."/>
            <person name="Kale V."/>
            <person name="Holt S."/>
            <person name="Cochrane G."/>
            <person name="Meng A."/>
            <person name="Brown T."/>
            <person name="Cohen L."/>
        </authorList>
    </citation>
    <scope>NUCLEOTIDE SEQUENCE</scope>
    <source>
        <strain evidence="3">CCMP1452</strain>
    </source>
</reference>
<dbReference type="SMART" id="SM00233">
    <property type="entry name" value="PH"/>
    <property type="match status" value="1"/>
</dbReference>
<accession>A0A7S2R0E6</accession>
<gene>
    <name evidence="3" type="ORF">EANT1437_LOCUS712</name>
</gene>
<dbReference type="Pfam" id="PF00169">
    <property type="entry name" value="PH"/>
    <property type="match status" value="1"/>
</dbReference>
<dbReference type="PROSITE" id="PS50003">
    <property type="entry name" value="PH_DOMAIN"/>
    <property type="match status" value="1"/>
</dbReference>
<dbReference type="AlphaFoldDB" id="A0A7S2R0E6"/>
<name>A0A7S2R0E6_9STRA</name>
<dbReference type="SUPFAM" id="SSF50729">
    <property type="entry name" value="PH domain-like"/>
    <property type="match status" value="1"/>
</dbReference>
<dbReference type="Gene3D" id="2.30.29.30">
    <property type="entry name" value="Pleckstrin-homology domain (PH domain)/Phosphotyrosine-binding domain (PTB)"/>
    <property type="match status" value="1"/>
</dbReference>
<protein>
    <recommendedName>
        <fullName evidence="2">PH domain-containing protein</fullName>
    </recommendedName>
</protein>
<organism evidence="3">
    <name type="scientific">Eucampia antarctica</name>
    <dbReference type="NCBI Taxonomy" id="49252"/>
    <lineage>
        <taxon>Eukaryota</taxon>
        <taxon>Sar</taxon>
        <taxon>Stramenopiles</taxon>
        <taxon>Ochrophyta</taxon>
        <taxon>Bacillariophyta</taxon>
        <taxon>Mediophyceae</taxon>
        <taxon>Biddulphiophycidae</taxon>
        <taxon>Hemiaulales</taxon>
        <taxon>Hemiaulaceae</taxon>
        <taxon>Eucampia</taxon>
    </lineage>
</organism>
<evidence type="ECO:0000313" key="3">
    <source>
        <dbReference type="EMBL" id="CAD9656913.1"/>
    </source>
</evidence>
<dbReference type="InterPro" id="IPR011993">
    <property type="entry name" value="PH-like_dom_sf"/>
</dbReference>
<sequence>MEPRSSVTKQNTINPVVGYKEKSHSLACPCCSRYVPDERNHAIYHDDTCSFKDYDQEQKEEYKLNGELLRIEDIYSVKKILKSGWLHKKGTGNDWIRSRAWKSRWACLVLASVVGYEIDVPILQIFWHRASTLPSSNILLDSSVIVPLNRSGEDENKIIVNKFCFDIVSTVTELDGGKVTRSFAVDDETERNQWSSALVKETADYGKRKKSIRIQRARSRVGLDVRKGVKKRPTLRDSLPPVSPPTSPSRRRMVLPTPAFSKIPRQNEDIRLRAFP</sequence>
<dbReference type="EMBL" id="HBHI01001478">
    <property type="protein sequence ID" value="CAD9656913.1"/>
    <property type="molecule type" value="Transcribed_RNA"/>
</dbReference>
<feature type="domain" description="PH" evidence="2">
    <location>
        <begin position="79"/>
        <end position="203"/>
    </location>
</feature>
<evidence type="ECO:0000256" key="1">
    <source>
        <dbReference type="SAM" id="MobiDB-lite"/>
    </source>
</evidence>
<proteinExistence type="predicted"/>